<gene>
    <name evidence="1" type="ORF">C8R28_1001189</name>
</gene>
<organism evidence="1 2">
    <name type="scientific">Nitrosomonas ureae</name>
    <dbReference type="NCBI Taxonomy" id="44577"/>
    <lineage>
        <taxon>Bacteria</taxon>
        <taxon>Pseudomonadati</taxon>
        <taxon>Pseudomonadota</taxon>
        <taxon>Betaproteobacteria</taxon>
        <taxon>Nitrosomonadales</taxon>
        <taxon>Nitrosomonadaceae</taxon>
        <taxon>Nitrosomonas</taxon>
    </lineage>
</organism>
<dbReference type="EMBL" id="QAOL01000001">
    <property type="protein sequence ID" value="PTQ88797.1"/>
    <property type="molecule type" value="Genomic_DNA"/>
</dbReference>
<dbReference type="RefSeq" id="WP_107785954.1">
    <property type="nucleotide sequence ID" value="NZ_QAOL01000001.1"/>
</dbReference>
<sequence length="342" mass="38790">MESVARLSSDQRRELFTETAGRKGMTPAIVEKDFWVCWTLSRLFAHPNLSRLLMFKGGTSLSKVFNLIERFSEDIDLILDWRVVVGDDDPLAVRSTTKQEKLNKTIDASAVNYIGGEMLAMISGAVNPICHCALATDDSHALNVIYPAAFSDTYLRPEVRLEIGPLAAWMPCDNFRIQSYAAEVFPKLFKQAYCAVQAIRAERTFWEKTTILHHEANRPEGNLQPPRYSRHYYDLAMMAASPLKDKALADFALLADVVAFKQRFYTRGWARYDQAKPGTFRLMPSGQVLATVQKDYKNMRNMIYGHYPAFDEIMAILQHLEGEINGSCRDDSIKISAPPFQN</sequence>
<keyword evidence="1" id="KW-0808">Transferase</keyword>
<comment type="caution">
    <text evidence="1">The sequence shown here is derived from an EMBL/GenBank/DDBJ whole genome shotgun (WGS) entry which is preliminary data.</text>
</comment>
<dbReference type="InterPro" id="IPR014942">
    <property type="entry name" value="AbiEii"/>
</dbReference>
<dbReference type="Gene3D" id="3.10.450.620">
    <property type="entry name" value="JHP933, nucleotidyltransferase-like core domain"/>
    <property type="match status" value="1"/>
</dbReference>
<evidence type="ECO:0000313" key="2">
    <source>
        <dbReference type="Proteomes" id="UP000244110"/>
    </source>
</evidence>
<reference evidence="1 2" key="1">
    <citation type="submission" date="2018-04" db="EMBL/GenBank/DDBJ databases">
        <title>Active sludge and wastewater microbial communities from Klosterneuburg, Austria.</title>
        <authorList>
            <person name="Wagner M."/>
        </authorList>
    </citation>
    <scope>NUCLEOTIDE SEQUENCE [LARGE SCALE GENOMIC DNA]</scope>
    <source>
        <strain evidence="1 2">Nm4</strain>
    </source>
</reference>
<dbReference type="Pfam" id="PF08843">
    <property type="entry name" value="AbiEii"/>
    <property type="match status" value="1"/>
</dbReference>
<evidence type="ECO:0000313" key="1">
    <source>
        <dbReference type="EMBL" id="PTQ88797.1"/>
    </source>
</evidence>
<dbReference type="GO" id="GO:0016740">
    <property type="term" value="F:transferase activity"/>
    <property type="evidence" value="ECO:0007669"/>
    <property type="project" value="UniProtKB-KW"/>
</dbReference>
<protein>
    <submittedName>
        <fullName evidence="1">Nucleotidyltransferase AbiEii toxin of type IV toxin-antitoxin system</fullName>
    </submittedName>
</protein>
<name>A0A2T5IXV0_9PROT</name>
<dbReference type="Proteomes" id="UP000244110">
    <property type="component" value="Unassembled WGS sequence"/>
</dbReference>
<accession>A0A2T5IXV0</accession>
<dbReference type="AlphaFoldDB" id="A0A2T5IXV0"/>
<proteinExistence type="predicted"/>